<sequence length="128" mass="14996">MKLSKISCEKLIDLKVDIARKILILNKYILLVILEGRENIKNLSDIFDKKQLFINIMLKIKIDYNDLSKLNENYTNKIIILKKIISENINIEKSITDKFSAKQENLAEKIKFLKKISYAMKAYKSNIT</sequence>
<dbReference type="AlphaFoldDB" id="A0A519BMX9"/>
<gene>
    <name evidence="1" type="ORF">EVG15_05340</name>
</gene>
<accession>A0A519BMX9</accession>
<dbReference type="EMBL" id="SGBB01000007">
    <property type="protein sequence ID" value="RZD18621.1"/>
    <property type="molecule type" value="Genomic_DNA"/>
</dbReference>
<evidence type="ECO:0000313" key="2">
    <source>
        <dbReference type="Proteomes" id="UP000319296"/>
    </source>
</evidence>
<protein>
    <submittedName>
        <fullName evidence="1">Uncharacterized protein</fullName>
    </submittedName>
</protein>
<reference evidence="1 2" key="1">
    <citation type="journal article" date="2019" name="ISME J.">
        <title>Insights into ecological role of a new deltaproteobacterial order Candidatus Acidulodesulfobacterales by metagenomics and metatranscriptomics.</title>
        <authorList>
            <person name="Tan S."/>
            <person name="Liu J."/>
            <person name="Fang Y."/>
            <person name="Hedlund B.P."/>
            <person name="Lian Z.H."/>
            <person name="Huang L.Y."/>
            <person name="Li J.T."/>
            <person name="Huang L.N."/>
            <person name="Li W.J."/>
            <person name="Jiang H.C."/>
            <person name="Dong H.L."/>
            <person name="Shu W.S."/>
        </authorList>
    </citation>
    <scope>NUCLEOTIDE SEQUENCE [LARGE SCALE GENOMIC DNA]</scope>
    <source>
        <strain evidence="1">AP1</strain>
    </source>
</reference>
<comment type="caution">
    <text evidence="1">The sequence shown here is derived from an EMBL/GenBank/DDBJ whole genome shotgun (WGS) entry which is preliminary data.</text>
</comment>
<proteinExistence type="predicted"/>
<dbReference type="Proteomes" id="UP000319296">
    <property type="component" value="Unassembled WGS sequence"/>
</dbReference>
<name>A0A519BMX9_9DELT</name>
<organism evidence="1 2">
    <name type="scientific">Candidatus Acididesulfobacter diazotrophicus</name>
    <dbReference type="NCBI Taxonomy" id="2597226"/>
    <lineage>
        <taxon>Bacteria</taxon>
        <taxon>Deltaproteobacteria</taxon>
        <taxon>Candidatus Acidulodesulfobacterales</taxon>
        <taxon>Candidatus Acididesulfobacter</taxon>
    </lineage>
</organism>
<evidence type="ECO:0000313" key="1">
    <source>
        <dbReference type="EMBL" id="RZD18621.1"/>
    </source>
</evidence>